<keyword evidence="3" id="KW-1185">Reference proteome</keyword>
<name>A0A0V1GX99_9BILA</name>
<evidence type="ECO:0000256" key="1">
    <source>
        <dbReference type="SAM" id="SignalP"/>
    </source>
</evidence>
<feature type="chain" id="PRO_5006878675" evidence="1">
    <location>
        <begin position="20"/>
        <end position="63"/>
    </location>
</feature>
<evidence type="ECO:0000313" key="3">
    <source>
        <dbReference type="Proteomes" id="UP000055024"/>
    </source>
</evidence>
<organism evidence="2 3">
    <name type="scientific">Trichinella zimbabwensis</name>
    <dbReference type="NCBI Taxonomy" id="268475"/>
    <lineage>
        <taxon>Eukaryota</taxon>
        <taxon>Metazoa</taxon>
        <taxon>Ecdysozoa</taxon>
        <taxon>Nematoda</taxon>
        <taxon>Enoplea</taxon>
        <taxon>Dorylaimia</taxon>
        <taxon>Trichinellida</taxon>
        <taxon>Trichinellidae</taxon>
        <taxon>Trichinella</taxon>
    </lineage>
</organism>
<dbReference type="Proteomes" id="UP000055024">
    <property type="component" value="Unassembled WGS sequence"/>
</dbReference>
<keyword evidence="1" id="KW-0732">Signal</keyword>
<dbReference type="EMBL" id="JYDP01000211">
    <property type="protein sequence ID" value="KRZ02930.1"/>
    <property type="molecule type" value="Genomic_DNA"/>
</dbReference>
<feature type="signal peptide" evidence="1">
    <location>
        <begin position="1"/>
        <end position="19"/>
    </location>
</feature>
<reference evidence="2 3" key="1">
    <citation type="submission" date="2015-01" db="EMBL/GenBank/DDBJ databases">
        <title>Evolution of Trichinella species and genotypes.</title>
        <authorList>
            <person name="Korhonen P.K."/>
            <person name="Edoardo P."/>
            <person name="Giuseppe L.R."/>
            <person name="Gasser R.B."/>
        </authorList>
    </citation>
    <scope>NUCLEOTIDE SEQUENCE [LARGE SCALE GENOMIC DNA]</scope>
    <source>
        <strain evidence="2">ISS1029</strain>
    </source>
</reference>
<protein>
    <submittedName>
        <fullName evidence="2">Uncharacterized protein</fullName>
    </submittedName>
</protein>
<comment type="caution">
    <text evidence="2">The sequence shown here is derived from an EMBL/GenBank/DDBJ whole genome shotgun (WGS) entry which is preliminary data.</text>
</comment>
<sequence length="63" mass="7168">MLFLVAVLGVLTSHRYVEFFFQQHQYFPPVNEGAVFELGSLELQATVLAITQSAAQLLNFIFY</sequence>
<proteinExistence type="predicted"/>
<accession>A0A0V1GX99</accession>
<dbReference type="AlphaFoldDB" id="A0A0V1GX99"/>
<evidence type="ECO:0000313" key="2">
    <source>
        <dbReference type="EMBL" id="KRZ02930.1"/>
    </source>
</evidence>
<gene>
    <name evidence="2" type="ORF">T11_17336</name>
</gene>